<dbReference type="Pfam" id="PF06532">
    <property type="entry name" value="NrsF"/>
    <property type="match status" value="1"/>
</dbReference>
<dbReference type="Proteomes" id="UP000317122">
    <property type="component" value="Unassembled WGS sequence"/>
</dbReference>
<keyword evidence="1" id="KW-1133">Transmembrane helix</keyword>
<organism evidence="2 3">
    <name type="scientific">Mesorhizobium tianshanense</name>
    <dbReference type="NCBI Taxonomy" id="39844"/>
    <lineage>
        <taxon>Bacteria</taxon>
        <taxon>Pseudomonadati</taxon>
        <taxon>Pseudomonadota</taxon>
        <taxon>Alphaproteobacteria</taxon>
        <taxon>Hyphomicrobiales</taxon>
        <taxon>Phyllobacteriaceae</taxon>
        <taxon>Mesorhizobium</taxon>
    </lineage>
</organism>
<evidence type="ECO:0000256" key="1">
    <source>
        <dbReference type="SAM" id="Phobius"/>
    </source>
</evidence>
<feature type="transmembrane region" description="Helical" evidence="1">
    <location>
        <begin position="124"/>
        <end position="148"/>
    </location>
</feature>
<feature type="transmembrane region" description="Helical" evidence="1">
    <location>
        <begin position="160"/>
        <end position="178"/>
    </location>
</feature>
<dbReference type="EMBL" id="VLKT01000011">
    <property type="protein sequence ID" value="TWI38714.1"/>
    <property type="molecule type" value="Genomic_DNA"/>
</dbReference>
<dbReference type="OrthoDB" id="9816468at2"/>
<feature type="transmembrane region" description="Helical" evidence="1">
    <location>
        <begin position="24"/>
        <end position="47"/>
    </location>
</feature>
<dbReference type="AlphaFoldDB" id="A0A562P2N7"/>
<feature type="transmembrane region" description="Helical" evidence="1">
    <location>
        <begin position="184"/>
        <end position="206"/>
    </location>
</feature>
<evidence type="ECO:0000313" key="3">
    <source>
        <dbReference type="Proteomes" id="UP000317122"/>
    </source>
</evidence>
<keyword evidence="1" id="KW-0812">Transmembrane</keyword>
<evidence type="ECO:0008006" key="4">
    <source>
        <dbReference type="Google" id="ProtNLM"/>
    </source>
</evidence>
<feature type="transmembrane region" description="Helical" evidence="1">
    <location>
        <begin position="90"/>
        <end position="112"/>
    </location>
</feature>
<sequence length="212" mass="21890">MDTIRLIETLAGDRRQWPPDPTLALRRAAVLATAIAAAIILLTFSIRLDLAIVAKTPEFAWRLASTASLGVSAFCLVLRLSRPGNDWRPAAANLTVAPTLLAMGIVVADFLPRSAMLSAVSTNPNGFVCLAGIVLAGLAPLGIVVAALRQGAPTHPATAGAAAGLLAGGIAATFFAAHCASDSLLFVATWYTFASAILAALGATVAHRLIRW</sequence>
<keyword evidence="1" id="KW-0472">Membrane</keyword>
<name>A0A562P2N7_9HYPH</name>
<gene>
    <name evidence="2" type="ORF">IQ26_02135</name>
</gene>
<feature type="transmembrane region" description="Helical" evidence="1">
    <location>
        <begin position="59"/>
        <end position="78"/>
    </location>
</feature>
<protein>
    <recommendedName>
        <fullName evidence="4">DUF1109 family protein</fullName>
    </recommendedName>
</protein>
<reference evidence="2 3" key="1">
    <citation type="journal article" date="2015" name="Stand. Genomic Sci.">
        <title>Genomic Encyclopedia of Bacterial and Archaeal Type Strains, Phase III: the genomes of soil and plant-associated and newly described type strains.</title>
        <authorList>
            <person name="Whitman W.B."/>
            <person name="Woyke T."/>
            <person name="Klenk H.P."/>
            <person name="Zhou Y."/>
            <person name="Lilburn T.G."/>
            <person name="Beck B.J."/>
            <person name="De Vos P."/>
            <person name="Vandamme P."/>
            <person name="Eisen J.A."/>
            <person name="Garrity G."/>
            <person name="Hugenholtz P."/>
            <person name="Kyrpides N.C."/>
        </authorList>
    </citation>
    <scope>NUCLEOTIDE SEQUENCE [LARGE SCALE GENOMIC DNA]</scope>
    <source>
        <strain evidence="2 3">CGMCC 1.2546</strain>
    </source>
</reference>
<accession>A0A562P2N7</accession>
<keyword evidence="3" id="KW-1185">Reference proteome</keyword>
<comment type="caution">
    <text evidence="2">The sequence shown here is derived from an EMBL/GenBank/DDBJ whole genome shotgun (WGS) entry which is preliminary data.</text>
</comment>
<dbReference type="RefSeq" id="WP_145716614.1">
    <property type="nucleotide sequence ID" value="NZ_BSPF01000047.1"/>
</dbReference>
<proteinExistence type="predicted"/>
<dbReference type="InterPro" id="IPR009495">
    <property type="entry name" value="NrsF"/>
</dbReference>
<evidence type="ECO:0000313" key="2">
    <source>
        <dbReference type="EMBL" id="TWI38714.1"/>
    </source>
</evidence>